<keyword evidence="2" id="KW-1185">Reference proteome</keyword>
<evidence type="ECO:0000313" key="1">
    <source>
        <dbReference type="EMBL" id="KAI0033179.1"/>
    </source>
</evidence>
<gene>
    <name evidence="1" type="ORF">K488DRAFT_18979</name>
</gene>
<feature type="non-terminal residue" evidence="1">
    <location>
        <position position="190"/>
    </location>
</feature>
<organism evidence="1 2">
    <name type="scientific">Vararia minispora EC-137</name>
    <dbReference type="NCBI Taxonomy" id="1314806"/>
    <lineage>
        <taxon>Eukaryota</taxon>
        <taxon>Fungi</taxon>
        <taxon>Dikarya</taxon>
        <taxon>Basidiomycota</taxon>
        <taxon>Agaricomycotina</taxon>
        <taxon>Agaricomycetes</taxon>
        <taxon>Russulales</taxon>
        <taxon>Lachnocladiaceae</taxon>
        <taxon>Vararia</taxon>
    </lineage>
</organism>
<proteinExistence type="predicted"/>
<dbReference type="Proteomes" id="UP000814128">
    <property type="component" value="Unassembled WGS sequence"/>
</dbReference>
<dbReference type="EMBL" id="MU273526">
    <property type="protein sequence ID" value="KAI0033179.1"/>
    <property type="molecule type" value="Genomic_DNA"/>
</dbReference>
<name>A0ACB8QN32_9AGAM</name>
<feature type="non-terminal residue" evidence="1">
    <location>
        <position position="1"/>
    </location>
</feature>
<evidence type="ECO:0000313" key="2">
    <source>
        <dbReference type="Proteomes" id="UP000814128"/>
    </source>
</evidence>
<protein>
    <submittedName>
        <fullName evidence="1">HSCB C-terminal oligomerization domain-containing protein</fullName>
    </submittedName>
</protein>
<accession>A0ACB8QN32</accession>
<reference evidence="1" key="1">
    <citation type="submission" date="2021-02" db="EMBL/GenBank/DDBJ databases">
        <authorList>
            <consortium name="DOE Joint Genome Institute"/>
            <person name="Ahrendt S."/>
            <person name="Looney B.P."/>
            <person name="Miyauchi S."/>
            <person name="Morin E."/>
            <person name="Drula E."/>
            <person name="Courty P.E."/>
            <person name="Chicoki N."/>
            <person name="Fauchery L."/>
            <person name="Kohler A."/>
            <person name="Kuo A."/>
            <person name="Labutti K."/>
            <person name="Pangilinan J."/>
            <person name="Lipzen A."/>
            <person name="Riley R."/>
            <person name="Andreopoulos W."/>
            <person name="He G."/>
            <person name="Johnson J."/>
            <person name="Barry K.W."/>
            <person name="Grigoriev I.V."/>
            <person name="Nagy L."/>
            <person name="Hibbett D."/>
            <person name="Henrissat B."/>
            <person name="Matheny P.B."/>
            <person name="Labbe J."/>
            <person name="Martin F."/>
        </authorList>
    </citation>
    <scope>NUCLEOTIDE SEQUENCE</scope>
    <source>
        <strain evidence="1">EC-137</strain>
    </source>
</reference>
<sequence length="190" mass="21846">CPSCGQPLPVRLPACRKCLYIQRVPDDSDFYDIFDQLSSPNPFRVDPSKLKLRFRDIQRHVHPDVWSPYGEQKVEAARDLSGLVNKAYNTLLSPVSRIEYILSRHGLDVAETDQVDDPELLMEILEAREGLQDASSQQQVDNIRQENAERVKDVVEELEQLVDTQDWERARQAAVRLKYLQGIEDAAKAW</sequence>
<comment type="caution">
    <text evidence="1">The sequence shown here is derived from an EMBL/GenBank/DDBJ whole genome shotgun (WGS) entry which is preliminary data.</text>
</comment>
<reference evidence="1" key="2">
    <citation type="journal article" date="2022" name="New Phytol.">
        <title>Evolutionary transition to the ectomycorrhizal habit in the genomes of a hyperdiverse lineage of mushroom-forming fungi.</title>
        <authorList>
            <person name="Looney B."/>
            <person name="Miyauchi S."/>
            <person name="Morin E."/>
            <person name="Drula E."/>
            <person name="Courty P.E."/>
            <person name="Kohler A."/>
            <person name="Kuo A."/>
            <person name="LaButti K."/>
            <person name="Pangilinan J."/>
            <person name="Lipzen A."/>
            <person name="Riley R."/>
            <person name="Andreopoulos W."/>
            <person name="He G."/>
            <person name="Johnson J."/>
            <person name="Nolan M."/>
            <person name="Tritt A."/>
            <person name="Barry K.W."/>
            <person name="Grigoriev I.V."/>
            <person name="Nagy L.G."/>
            <person name="Hibbett D."/>
            <person name="Henrissat B."/>
            <person name="Matheny P.B."/>
            <person name="Labbe J."/>
            <person name="Martin F.M."/>
        </authorList>
    </citation>
    <scope>NUCLEOTIDE SEQUENCE</scope>
    <source>
        <strain evidence="1">EC-137</strain>
    </source>
</reference>